<dbReference type="AlphaFoldDB" id="A0A370PJH6"/>
<dbReference type="Gene3D" id="3.40.1310.20">
    <property type="match status" value="1"/>
</dbReference>
<reference evidence="1 2" key="1">
    <citation type="submission" date="2018-07" db="EMBL/GenBank/DDBJ databases">
        <title>Section-level genome sequencing of Aspergillus section Nigri to investigate inter- and intra-species variation.</title>
        <authorList>
            <consortium name="DOE Joint Genome Institute"/>
            <person name="Vesth T.C."/>
            <person name="Nybo J.L."/>
            <person name="Theobald S."/>
            <person name="Frisvad J.C."/>
            <person name="Larsen T.O."/>
            <person name="Nielsen K.F."/>
            <person name="Hoof J.B."/>
            <person name="Brandl J."/>
            <person name="Salamov A."/>
            <person name="Riley R."/>
            <person name="Gladden J.M."/>
            <person name="Phatale P."/>
            <person name="Nielsen M.T."/>
            <person name="Lyhne E.K."/>
            <person name="Kogle M.E."/>
            <person name="Strasser K."/>
            <person name="McDonnell E."/>
            <person name="Barry K."/>
            <person name="Clum A."/>
            <person name="Chen C."/>
            <person name="Nolan M."/>
            <person name="Sandor L."/>
            <person name="Kuo A."/>
            <person name="Lipzen A."/>
            <person name="Hainaut M."/>
            <person name="Drula E."/>
            <person name="Tsang A."/>
            <person name="Magnuson J.K."/>
            <person name="Henrissat B."/>
            <person name="Wiebenga A."/>
            <person name="Simmons B.A."/>
            <person name="Makela M.R."/>
            <person name="De vries R.P."/>
            <person name="Grigoriev I.V."/>
            <person name="Mortensen U.H."/>
            <person name="Baker S.E."/>
            <person name="Andersen M.R."/>
        </authorList>
    </citation>
    <scope>NUCLEOTIDE SEQUENCE [LARGE SCALE GENOMIC DNA]</scope>
    <source>
        <strain evidence="1 2">ATCC 13157</strain>
    </source>
</reference>
<dbReference type="SUPFAM" id="SSF52540">
    <property type="entry name" value="P-loop containing nucleoside triphosphate hydrolases"/>
    <property type="match status" value="1"/>
</dbReference>
<protein>
    <recommendedName>
        <fullName evidence="3">Geminivirus AL1 replication-associated protein catalytic domain-containing protein</fullName>
    </recommendedName>
</protein>
<evidence type="ECO:0008006" key="3">
    <source>
        <dbReference type="Google" id="ProtNLM"/>
    </source>
</evidence>
<sequence>MSSLPSATAHDHCIHSTGMINDQWVFLTYSQCPFEHKEDFEESLKLMLLRNSLKCDGYYGFRGHLEKHGPQYHVLVDLGRTVNWTLQEAREAFVIMGGERYAHITSISCPVDITQEAFISRCADFCKRYGGDKCFGRHPRPTAMRRTAEERKQLVLRAQREVRTKLASAHHHGHIDPARFRIPPEIRRWEYQNLKNPPPGRPYSLLIVGGPMTGKTSLARYIASQYGEVFEFDSKQGFRGYQRPYGCAIFHGFKKHFTFWKNVIGCKENWGGRVGGQTIRRLDWGIPSIITCTYEGDPRKWGECYRNYIKGNCVVYEVPSGSSLY</sequence>
<dbReference type="GO" id="GO:0005198">
    <property type="term" value="F:structural molecule activity"/>
    <property type="evidence" value="ECO:0007669"/>
    <property type="project" value="InterPro"/>
</dbReference>
<gene>
    <name evidence="1" type="ORF">M752DRAFT_326938</name>
</gene>
<dbReference type="EMBL" id="KZ851853">
    <property type="protein sequence ID" value="RDK42339.1"/>
    <property type="molecule type" value="Genomic_DNA"/>
</dbReference>
<dbReference type="InterPro" id="IPR001301">
    <property type="entry name" value="Gemini_AL1_CLV"/>
</dbReference>
<dbReference type="PRINTS" id="PR00228">
    <property type="entry name" value="GEMCOATCLVL1"/>
</dbReference>
<proteinExistence type="predicted"/>
<keyword evidence="2" id="KW-1185">Reference proteome</keyword>
<evidence type="ECO:0000313" key="1">
    <source>
        <dbReference type="EMBL" id="RDK42339.1"/>
    </source>
</evidence>
<accession>A0A370PJH6</accession>
<organism evidence="1 2">
    <name type="scientific">Aspergillus phoenicis ATCC 13157</name>
    <dbReference type="NCBI Taxonomy" id="1353007"/>
    <lineage>
        <taxon>Eukaryota</taxon>
        <taxon>Fungi</taxon>
        <taxon>Dikarya</taxon>
        <taxon>Ascomycota</taxon>
        <taxon>Pezizomycotina</taxon>
        <taxon>Eurotiomycetes</taxon>
        <taxon>Eurotiomycetidae</taxon>
        <taxon>Eurotiales</taxon>
        <taxon>Aspergillaceae</taxon>
        <taxon>Aspergillus</taxon>
    </lineage>
</organism>
<dbReference type="InterPro" id="IPR027417">
    <property type="entry name" value="P-loop_NTPase"/>
</dbReference>
<dbReference type="Proteomes" id="UP000254937">
    <property type="component" value="Unassembled WGS sequence"/>
</dbReference>
<evidence type="ECO:0000313" key="2">
    <source>
        <dbReference type="Proteomes" id="UP000254937"/>
    </source>
</evidence>
<name>A0A370PJH6_ASPPH</name>